<dbReference type="AlphaFoldDB" id="A0A7J7D7E5"/>
<name>A0A7J7D7E5_TRIWF</name>
<dbReference type="Proteomes" id="UP000593562">
    <property type="component" value="Unassembled WGS sequence"/>
</dbReference>
<feature type="compositionally biased region" description="Low complexity" evidence="1">
    <location>
        <begin position="21"/>
        <end position="35"/>
    </location>
</feature>
<reference evidence="2 3" key="1">
    <citation type="journal article" date="2020" name="Nat. Commun.">
        <title>Genome of Tripterygium wilfordii and identification of cytochrome P450 involved in triptolide biosynthesis.</title>
        <authorList>
            <person name="Tu L."/>
            <person name="Su P."/>
            <person name="Zhang Z."/>
            <person name="Gao L."/>
            <person name="Wang J."/>
            <person name="Hu T."/>
            <person name="Zhou J."/>
            <person name="Zhang Y."/>
            <person name="Zhao Y."/>
            <person name="Liu Y."/>
            <person name="Song Y."/>
            <person name="Tong Y."/>
            <person name="Lu Y."/>
            <person name="Yang J."/>
            <person name="Xu C."/>
            <person name="Jia M."/>
            <person name="Peters R.J."/>
            <person name="Huang L."/>
            <person name="Gao W."/>
        </authorList>
    </citation>
    <scope>NUCLEOTIDE SEQUENCE [LARGE SCALE GENOMIC DNA]</scope>
    <source>
        <strain evidence="3">cv. XIE 37</strain>
        <tissue evidence="2">Leaf</tissue>
    </source>
</reference>
<evidence type="ECO:0000256" key="1">
    <source>
        <dbReference type="SAM" id="MobiDB-lite"/>
    </source>
</evidence>
<evidence type="ECO:0000313" key="3">
    <source>
        <dbReference type="Proteomes" id="UP000593562"/>
    </source>
</evidence>
<comment type="caution">
    <text evidence="2">The sequence shown here is derived from an EMBL/GenBank/DDBJ whole genome shotgun (WGS) entry which is preliminary data.</text>
</comment>
<evidence type="ECO:0000313" key="2">
    <source>
        <dbReference type="EMBL" id="KAF5742300.1"/>
    </source>
</evidence>
<dbReference type="EMBL" id="JAAARO010000009">
    <property type="protein sequence ID" value="KAF5742300.1"/>
    <property type="molecule type" value="Genomic_DNA"/>
</dbReference>
<dbReference type="InParanoid" id="A0A7J7D7E5"/>
<keyword evidence="3" id="KW-1185">Reference proteome</keyword>
<feature type="region of interest" description="Disordered" evidence="1">
    <location>
        <begin position="19"/>
        <end position="38"/>
    </location>
</feature>
<protein>
    <submittedName>
        <fullName evidence="2">Ethylene-responsive transcription factor 4</fullName>
    </submittedName>
</protein>
<gene>
    <name evidence="2" type="ORF">HS088_TW09G00344</name>
</gene>
<organism evidence="2 3">
    <name type="scientific">Tripterygium wilfordii</name>
    <name type="common">Thunder God vine</name>
    <dbReference type="NCBI Taxonomy" id="458696"/>
    <lineage>
        <taxon>Eukaryota</taxon>
        <taxon>Viridiplantae</taxon>
        <taxon>Streptophyta</taxon>
        <taxon>Embryophyta</taxon>
        <taxon>Tracheophyta</taxon>
        <taxon>Spermatophyta</taxon>
        <taxon>Magnoliopsida</taxon>
        <taxon>eudicotyledons</taxon>
        <taxon>Gunneridae</taxon>
        <taxon>Pentapetalae</taxon>
        <taxon>rosids</taxon>
        <taxon>fabids</taxon>
        <taxon>Celastrales</taxon>
        <taxon>Celastraceae</taxon>
        <taxon>Tripterygium</taxon>
    </lineage>
</organism>
<proteinExistence type="predicted"/>
<accession>A0A7J7D7E5</accession>
<sequence>MAPREKSAVTAAVKVNGIAKESPSQSSTVESSSREAAPMIESSPLDLKLGGAGFGSAVRFPFQQVPAMAGVFVGNVPNPNVLYFDSVMGAGHRLPTQQHAQLRFDQHNHRDFNAVLSGMAQSDSDSSSVIDFGHRDLINKPARVLGLDLNLPPPPEIA</sequence>